<evidence type="ECO:0000256" key="3">
    <source>
        <dbReference type="PROSITE-ProRule" id="PRU00221"/>
    </source>
</evidence>
<sequence length="612" mass="70806">MDFSKRDFQLFTCGIDKVNKYCLKTGRLLYVHETNTSNALSITTSPDGSAFIIATGDGKISVYQQKSTRGGKDDKTEEYDLKKRIDLNQSALNCVTLACDDTVLLAAGQSSIIVSVGYPLPSDSVDMKIFKIHSSPIIKMDVSQVTGTVLSLGRDGVVTVWNVSNQKRKTKHFREVDEIIIRPARWSNKRTIIEEQQETMANIDKEYHTKLKEIAADKETEEAQIHGKYQGVLDIIGLNNRITLAKNISSLDKMVYQKEETARNFELELRQQRENFENRLKLEREDLDKWRTSWSNVKNGFEKLIDSVKMAGQCVSKRLEYFSAMELTRRVNETFALRDDILQIIEEQKSRELTLLKHSQIEVDELVENSERHEQTAVEFIQLKFQKQKLCEQVEGLENTYYNMQEFLKEIQKTVATLDRRASQRATVQAKQRKILDKLEAIRESGRNIVDDLNVSEEFHIRHMVTEECIERLCQVNCLLRERTELKTKVQWLEQELAHSTKSLVRLRYVLSFMALQSYLHHHSLQRTISVEKDRGRKLRFFKTNFKKEIHNLLCCTDHSALKGRLINLCSQYGDPKVDFLQLLDRLSGGQGTLEGHGTFRSHETPFGEVRQ</sequence>
<organism evidence="5 6">
    <name type="scientific">Nesidiocoris tenuis</name>
    <dbReference type="NCBI Taxonomy" id="355587"/>
    <lineage>
        <taxon>Eukaryota</taxon>
        <taxon>Metazoa</taxon>
        <taxon>Ecdysozoa</taxon>
        <taxon>Arthropoda</taxon>
        <taxon>Hexapoda</taxon>
        <taxon>Insecta</taxon>
        <taxon>Pterygota</taxon>
        <taxon>Neoptera</taxon>
        <taxon>Paraneoptera</taxon>
        <taxon>Hemiptera</taxon>
        <taxon>Heteroptera</taxon>
        <taxon>Panheteroptera</taxon>
        <taxon>Cimicomorpha</taxon>
        <taxon>Miridae</taxon>
        <taxon>Dicyphina</taxon>
        <taxon>Nesidiocoris</taxon>
    </lineage>
</organism>
<dbReference type="SMART" id="SM00320">
    <property type="entry name" value="WD40"/>
    <property type="match status" value="2"/>
</dbReference>
<keyword evidence="2" id="KW-0677">Repeat</keyword>
<dbReference type="SUPFAM" id="SSF50978">
    <property type="entry name" value="WD40 repeat-like"/>
    <property type="match status" value="1"/>
</dbReference>
<proteinExistence type="predicted"/>
<dbReference type="Gene3D" id="2.130.10.10">
    <property type="entry name" value="YVTN repeat-like/Quinoprotein amine dehydrogenase"/>
    <property type="match status" value="1"/>
</dbReference>
<dbReference type="OrthoDB" id="10251741at2759"/>
<accession>A0A6H5GNQ5</accession>
<feature type="repeat" description="WD" evidence="3">
    <location>
        <begin position="130"/>
        <end position="171"/>
    </location>
</feature>
<keyword evidence="4" id="KW-0175">Coiled coil</keyword>
<keyword evidence="1 3" id="KW-0853">WD repeat</keyword>
<evidence type="ECO:0000256" key="1">
    <source>
        <dbReference type="ARBA" id="ARBA00022574"/>
    </source>
</evidence>
<dbReference type="InterPro" id="IPR001680">
    <property type="entry name" value="WD40_rpt"/>
</dbReference>
<dbReference type="InterPro" id="IPR036322">
    <property type="entry name" value="WD40_repeat_dom_sf"/>
</dbReference>
<evidence type="ECO:0000256" key="2">
    <source>
        <dbReference type="ARBA" id="ARBA00022737"/>
    </source>
</evidence>
<dbReference type="PROSITE" id="PS50082">
    <property type="entry name" value="WD_REPEATS_2"/>
    <property type="match status" value="1"/>
</dbReference>
<dbReference type="InterPro" id="IPR052993">
    <property type="entry name" value="CFA-57"/>
</dbReference>
<dbReference type="InterPro" id="IPR015943">
    <property type="entry name" value="WD40/YVTN_repeat-like_dom_sf"/>
</dbReference>
<dbReference type="PANTHER" id="PTHR32215">
    <property type="entry name" value="CILIA- AND FLAGELLA-ASSOCIATED PROTEIN 57"/>
    <property type="match status" value="1"/>
</dbReference>
<dbReference type="AlphaFoldDB" id="A0A6H5GNQ5"/>
<evidence type="ECO:0000313" key="6">
    <source>
        <dbReference type="Proteomes" id="UP000479000"/>
    </source>
</evidence>
<keyword evidence="6" id="KW-1185">Reference proteome</keyword>
<dbReference type="PROSITE" id="PS00678">
    <property type="entry name" value="WD_REPEATS_1"/>
    <property type="match status" value="1"/>
</dbReference>
<evidence type="ECO:0000256" key="4">
    <source>
        <dbReference type="SAM" id="Coils"/>
    </source>
</evidence>
<protein>
    <submittedName>
        <fullName evidence="5">Uncharacterized protein</fullName>
    </submittedName>
</protein>
<dbReference type="PANTHER" id="PTHR32215:SF0">
    <property type="entry name" value="CILIA- AND FLAGELLA-ASSOCIATED PROTEIN 57"/>
    <property type="match status" value="1"/>
</dbReference>
<evidence type="ECO:0000313" key="5">
    <source>
        <dbReference type="EMBL" id="CAB0004630.1"/>
    </source>
</evidence>
<gene>
    <name evidence="5" type="ORF">NTEN_LOCUS10107</name>
</gene>
<name>A0A6H5GNQ5_9HEMI</name>
<feature type="coiled-coil region" evidence="4">
    <location>
        <begin position="255"/>
        <end position="293"/>
    </location>
</feature>
<dbReference type="Proteomes" id="UP000479000">
    <property type="component" value="Unassembled WGS sequence"/>
</dbReference>
<reference evidence="5 6" key="1">
    <citation type="submission" date="2020-02" db="EMBL/GenBank/DDBJ databases">
        <authorList>
            <person name="Ferguson B K."/>
        </authorList>
    </citation>
    <scope>NUCLEOTIDE SEQUENCE [LARGE SCALE GENOMIC DNA]</scope>
</reference>
<dbReference type="InterPro" id="IPR019775">
    <property type="entry name" value="WD40_repeat_CS"/>
</dbReference>
<dbReference type="EMBL" id="CADCXU010015122">
    <property type="protein sequence ID" value="CAB0004630.1"/>
    <property type="molecule type" value="Genomic_DNA"/>
</dbReference>